<dbReference type="InterPro" id="IPR039420">
    <property type="entry name" value="WalR-like"/>
</dbReference>
<keyword evidence="7" id="KW-1185">Reference proteome</keyword>
<keyword evidence="2" id="KW-0238">DNA-binding</keyword>
<evidence type="ECO:0000256" key="2">
    <source>
        <dbReference type="ARBA" id="ARBA00023125"/>
    </source>
</evidence>
<evidence type="ECO:0000313" key="6">
    <source>
        <dbReference type="EMBL" id="TDS11689.1"/>
    </source>
</evidence>
<feature type="domain" description="Response regulatory" evidence="5">
    <location>
        <begin position="6"/>
        <end position="122"/>
    </location>
</feature>
<evidence type="ECO:0000256" key="3">
    <source>
        <dbReference type="PROSITE-ProRule" id="PRU00169"/>
    </source>
</evidence>
<dbReference type="SUPFAM" id="SSF46894">
    <property type="entry name" value="C-terminal effector domain of the bipartite response regulators"/>
    <property type="match status" value="1"/>
</dbReference>
<dbReference type="RefSeq" id="WP_133641154.1">
    <property type="nucleotide sequence ID" value="NZ_SNZV01000007.1"/>
</dbReference>
<dbReference type="InterPro" id="IPR058245">
    <property type="entry name" value="NreC/VraR/RcsB-like_REC"/>
</dbReference>
<evidence type="ECO:0000313" key="7">
    <source>
        <dbReference type="Proteomes" id="UP000294752"/>
    </source>
</evidence>
<dbReference type="Pfam" id="PF00196">
    <property type="entry name" value="GerE"/>
    <property type="match status" value="1"/>
</dbReference>
<dbReference type="PANTHER" id="PTHR43214">
    <property type="entry name" value="TWO-COMPONENT RESPONSE REGULATOR"/>
    <property type="match status" value="1"/>
</dbReference>
<dbReference type="GO" id="GO:0000160">
    <property type="term" value="P:phosphorelay signal transduction system"/>
    <property type="evidence" value="ECO:0007669"/>
    <property type="project" value="InterPro"/>
</dbReference>
<dbReference type="Pfam" id="PF00072">
    <property type="entry name" value="Response_reg"/>
    <property type="match status" value="1"/>
</dbReference>
<comment type="caution">
    <text evidence="6">The sequence shown here is derived from an EMBL/GenBank/DDBJ whole genome shotgun (WGS) entry which is preliminary data.</text>
</comment>
<dbReference type="PROSITE" id="PS50043">
    <property type="entry name" value="HTH_LUXR_2"/>
    <property type="match status" value="1"/>
</dbReference>
<dbReference type="SMART" id="SM00448">
    <property type="entry name" value="REC"/>
    <property type="match status" value="1"/>
</dbReference>
<dbReference type="Proteomes" id="UP000294752">
    <property type="component" value="Unassembled WGS sequence"/>
</dbReference>
<dbReference type="InterPro" id="IPR016032">
    <property type="entry name" value="Sig_transdc_resp-reg_C-effctor"/>
</dbReference>
<dbReference type="SMART" id="SM00421">
    <property type="entry name" value="HTH_LUXR"/>
    <property type="match status" value="1"/>
</dbReference>
<evidence type="ECO:0000256" key="1">
    <source>
        <dbReference type="ARBA" id="ARBA00022553"/>
    </source>
</evidence>
<feature type="domain" description="HTH luxR-type" evidence="4">
    <location>
        <begin position="139"/>
        <end position="204"/>
    </location>
</feature>
<dbReference type="PRINTS" id="PR00038">
    <property type="entry name" value="HTHLUXR"/>
</dbReference>
<dbReference type="PROSITE" id="PS00622">
    <property type="entry name" value="HTH_LUXR_1"/>
    <property type="match status" value="1"/>
</dbReference>
<dbReference type="Gene3D" id="3.40.50.2300">
    <property type="match status" value="1"/>
</dbReference>
<evidence type="ECO:0000259" key="4">
    <source>
        <dbReference type="PROSITE" id="PS50043"/>
    </source>
</evidence>
<name>A0A4R7CTF6_9SPHI</name>
<dbReference type="SUPFAM" id="SSF52172">
    <property type="entry name" value="CheY-like"/>
    <property type="match status" value="1"/>
</dbReference>
<evidence type="ECO:0000259" key="5">
    <source>
        <dbReference type="PROSITE" id="PS50110"/>
    </source>
</evidence>
<dbReference type="InterPro" id="IPR000792">
    <property type="entry name" value="Tscrpt_reg_LuxR_C"/>
</dbReference>
<dbReference type="InterPro" id="IPR001789">
    <property type="entry name" value="Sig_transdc_resp-reg_receiver"/>
</dbReference>
<dbReference type="CDD" id="cd06170">
    <property type="entry name" value="LuxR_C_like"/>
    <property type="match status" value="1"/>
</dbReference>
<keyword evidence="1 3" id="KW-0597">Phosphoprotein</keyword>
<gene>
    <name evidence="6" type="ORF">B0I21_10730</name>
</gene>
<organism evidence="6 7">
    <name type="scientific">Sphingobacterium paludis</name>
    <dbReference type="NCBI Taxonomy" id="1476465"/>
    <lineage>
        <taxon>Bacteria</taxon>
        <taxon>Pseudomonadati</taxon>
        <taxon>Bacteroidota</taxon>
        <taxon>Sphingobacteriia</taxon>
        <taxon>Sphingobacteriales</taxon>
        <taxon>Sphingobacteriaceae</taxon>
        <taxon>Sphingobacterium</taxon>
    </lineage>
</organism>
<protein>
    <submittedName>
        <fullName evidence="6">LuxR family two component transcriptional regulator</fullName>
    </submittedName>
</protein>
<accession>A0A4R7CTF6</accession>
<feature type="modified residue" description="4-aspartylphosphate" evidence="3">
    <location>
        <position position="57"/>
    </location>
</feature>
<proteinExistence type="predicted"/>
<dbReference type="OrthoDB" id="9797341at2"/>
<dbReference type="GO" id="GO:0006355">
    <property type="term" value="P:regulation of DNA-templated transcription"/>
    <property type="evidence" value="ECO:0007669"/>
    <property type="project" value="InterPro"/>
</dbReference>
<dbReference type="CDD" id="cd17535">
    <property type="entry name" value="REC_NarL-like"/>
    <property type="match status" value="1"/>
</dbReference>
<reference evidence="6 7" key="1">
    <citation type="submission" date="2019-03" db="EMBL/GenBank/DDBJ databases">
        <title>Genomic Encyclopedia of Type Strains, Phase III (KMG-III): the genomes of soil and plant-associated and newly described type strains.</title>
        <authorList>
            <person name="Whitman W."/>
        </authorList>
    </citation>
    <scope>NUCLEOTIDE SEQUENCE [LARGE SCALE GENOMIC DNA]</scope>
    <source>
        <strain evidence="6 7">CGMCC 1.12801</strain>
    </source>
</reference>
<dbReference type="GO" id="GO:0003677">
    <property type="term" value="F:DNA binding"/>
    <property type="evidence" value="ECO:0007669"/>
    <property type="project" value="UniProtKB-KW"/>
</dbReference>
<dbReference type="AlphaFoldDB" id="A0A4R7CTF6"/>
<dbReference type="PROSITE" id="PS50110">
    <property type="entry name" value="RESPONSE_REGULATORY"/>
    <property type="match status" value="1"/>
</dbReference>
<dbReference type="EMBL" id="SNZV01000007">
    <property type="protein sequence ID" value="TDS11689.1"/>
    <property type="molecule type" value="Genomic_DNA"/>
</dbReference>
<sequence>MDNVISVIIVDDHPLVLNGLQFILRNSKAINLKGCFISALDALEFLAIETVDVVLMDINMPDMNGIDATLAIKKKHPATHVVAISNLNEASVADRMLQSGASGYLLKNIAANELIQAIHDIDNDQKVVSKEMQFAMEDRQKEIPVVTPREKEVLGLLAEGKTTPEIADLLFISKLTVETHRRNLLQKFNVSNAASLIHKATEMKFI</sequence>
<dbReference type="InterPro" id="IPR011006">
    <property type="entry name" value="CheY-like_superfamily"/>
</dbReference>